<evidence type="ECO:0000259" key="8">
    <source>
        <dbReference type="Pfam" id="PF20655"/>
    </source>
</evidence>
<keyword evidence="3" id="KW-0813">Transport</keyword>
<organism evidence="9 10">
    <name type="scientific">Nannochloropsis salina CCMP1776</name>
    <dbReference type="NCBI Taxonomy" id="1027361"/>
    <lineage>
        <taxon>Eukaryota</taxon>
        <taxon>Sar</taxon>
        <taxon>Stramenopiles</taxon>
        <taxon>Ochrophyta</taxon>
        <taxon>Eustigmatophyceae</taxon>
        <taxon>Eustigmatales</taxon>
        <taxon>Monodopsidaceae</taxon>
        <taxon>Microchloropsis</taxon>
        <taxon>Microchloropsis salina</taxon>
    </lineage>
</organism>
<dbReference type="AlphaFoldDB" id="A0A4D9CMI8"/>
<feature type="domain" description="Vps52 C-terminal" evidence="8">
    <location>
        <begin position="323"/>
        <end position="661"/>
    </location>
</feature>
<dbReference type="GO" id="GO:0005829">
    <property type="term" value="C:cytosol"/>
    <property type="evidence" value="ECO:0007669"/>
    <property type="project" value="GOC"/>
</dbReference>
<dbReference type="PANTHER" id="PTHR14190:SF7">
    <property type="entry name" value="VACUOLAR PROTEIN SORTING-ASSOCIATED PROTEIN 52 HOMOLOG"/>
    <property type="match status" value="1"/>
</dbReference>
<evidence type="ECO:0000313" key="10">
    <source>
        <dbReference type="Proteomes" id="UP000355283"/>
    </source>
</evidence>
<evidence type="ECO:0000259" key="7">
    <source>
        <dbReference type="Pfam" id="PF04129"/>
    </source>
</evidence>
<dbReference type="GO" id="GO:0019905">
    <property type="term" value="F:syntaxin binding"/>
    <property type="evidence" value="ECO:0007669"/>
    <property type="project" value="TreeGrafter"/>
</dbReference>
<reference evidence="9 10" key="1">
    <citation type="submission" date="2019-01" db="EMBL/GenBank/DDBJ databases">
        <title>Nuclear Genome Assembly of the Microalgal Biofuel strain Nannochloropsis salina CCMP1776.</title>
        <authorList>
            <person name="Hovde B."/>
        </authorList>
    </citation>
    <scope>NUCLEOTIDE SEQUENCE [LARGE SCALE GENOMIC DNA]</scope>
    <source>
        <strain evidence="9 10">CCMP1776</strain>
    </source>
</reference>
<evidence type="ECO:0000256" key="4">
    <source>
        <dbReference type="ARBA" id="ARBA00022927"/>
    </source>
</evidence>
<dbReference type="OrthoDB" id="19482at2759"/>
<keyword evidence="4" id="KW-0653">Protein transport</keyword>
<keyword evidence="10" id="KW-1185">Reference proteome</keyword>
<evidence type="ECO:0000256" key="2">
    <source>
        <dbReference type="ARBA" id="ARBA00008180"/>
    </source>
</evidence>
<dbReference type="EMBL" id="SDOX01000183">
    <property type="protein sequence ID" value="TFJ79976.1"/>
    <property type="molecule type" value="Genomic_DNA"/>
</dbReference>
<evidence type="ECO:0008006" key="11">
    <source>
        <dbReference type="Google" id="ProtNLM"/>
    </source>
</evidence>
<dbReference type="Pfam" id="PF04129">
    <property type="entry name" value="Vps52_CC"/>
    <property type="match status" value="1"/>
</dbReference>
<keyword evidence="5" id="KW-0333">Golgi apparatus</keyword>
<dbReference type="GO" id="GO:0015031">
    <property type="term" value="P:protein transport"/>
    <property type="evidence" value="ECO:0007669"/>
    <property type="project" value="UniProtKB-KW"/>
</dbReference>
<feature type="region of interest" description="Disordered" evidence="6">
    <location>
        <begin position="1"/>
        <end position="64"/>
    </location>
</feature>
<comment type="subcellular location">
    <subcellularLocation>
        <location evidence="1">Golgi apparatus</location>
        <location evidence="1">trans-Golgi network</location>
    </subcellularLocation>
</comment>
<evidence type="ECO:0000256" key="5">
    <source>
        <dbReference type="ARBA" id="ARBA00023034"/>
    </source>
</evidence>
<dbReference type="InterPro" id="IPR007258">
    <property type="entry name" value="Vps52"/>
</dbReference>
<dbReference type="PANTHER" id="PTHR14190">
    <property type="entry name" value="SUPPRESSOR OF ACTIN MUTATIONS 2/VACUOLAR PROTEIN SORTING 52"/>
    <property type="match status" value="1"/>
</dbReference>
<feature type="domain" description="Vps52 coiled-coil" evidence="7">
    <location>
        <begin position="124"/>
        <end position="306"/>
    </location>
</feature>
<evidence type="ECO:0000256" key="6">
    <source>
        <dbReference type="SAM" id="MobiDB-lite"/>
    </source>
</evidence>
<dbReference type="Proteomes" id="UP000355283">
    <property type="component" value="Unassembled WGS sequence"/>
</dbReference>
<dbReference type="InterPro" id="IPR048319">
    <property type="entry name" value="Vps52_CC"/>
</dbReference>
<evidence type="ECO:0000256" key="3">
    <source>
        <dbReference type="ARBA" id="ARBA00022448"/>
    </source>
</evidence>
<evidence type="ECO:0000256" key="1">
    <source>
        <dbReference type="ARBA" id="ARBA00004601"/>
    </source>
</evidence>
<dbReference type="Pfam" id="PF20655">
    <property type="entry name" value="Vps52_C"/>
    <property type="match status" value="1"/>
</dbReference>
<dbReference type="GO" id="GO:0006896">
    <property type="term" value="P:Golgi to vacuole transport"/>
    <property type="evidence" value="ECO:0007669"/>
    <property type="project" value="TreeGrafter"/>
</dbReference>
<name>A0A4D9CMI8_9STRA</name>
<dbReference type="InterPro" id="IPR048361">
    <property type="entry name" value="Vps52_C"/>
</dbReference>
<feature type="compositionally biased region" description="Polar residues" evidence="6">
    <location>
        <begin position="1"/>
        <end position="20"/>
    </location>
</feature>
<comment type="similarity">
    <text evidence="2">Belongs to the VPS52 family.</text>
</comment>
<sequence>MSTFPTASSLPRSPTHATPQPASPTLVETTAPPLPPLSAASTRTGPASAAGGVGTKSSFSPRTPGLCSKDLNDFDFDGIDKDLERFQQDELVKQALSRGVELKGYSAQIEQELKEVEMESVKEYVQQSSNVAALHGQIQSCDMILARMQEMLLGFQADLGGISDEIRHLQEESRSMSIKLQNRRDVEAQLQKFLDKMVLPPDMVSTLTGKEVSDAYMEYIVNLNSKLAYISQTRPAPDGSSLDMAPKETAAGKEMAPKLEKLRLKAVAKGRDYFLQRIAELRNPKTHVQMVQQHGLLKYKHLYKFLVNAAPEVVEDVRTTYVETMGKTVFSLFRAYNAQLQKLVVEVANKNDLIAVEESAVRGLFSSRVDLGKRGDAFSLGGRDKVLGTVEDEPILVHIAQAQKAQYPYEVCLRSVFKHLTEAATCEFLFCHDFFDAHAPEPAGQNDSGHRGTETFNAVFARTLSLCLENLENYLFNCYDAISLLLMIRLTIFFRRIMQRRRIPVLDAFYDRVTMLLWPRFKAIFDANLKSVRTANAKKLGGVDLHPHYVSRRYAEFTATCLALHAAAYPSGGYTGAPAAVLPPVMQTGGEDMLLHDVSTLTREVLTLLQRLAERQRGIKERYVFLINNYDQILNVFHERRVEGEERRRFEEALAHQRELFVEEELKTASFGRLIAFVKDSEATAASALSEGQEGPLEVDAGEAEQLVREFAASWKAGIEGIYRDVMAYFANFKNGMEILKQVLTQLLLYYTRFQEILKKAWPRNSPAFAQDVVQTSQILSEIRKYNRTF</sequence>
<dbReference type="GO" id="GO:0042147">
    <property type="term" value="P:retrograde transport, endosome to Golgi"/>
    <property type="evidence" value="ECO:0007669"/>
    <property type="project" value="TreeGrafter"/>
</dbReference>
<dbReference type="GO" id="GO:0032456">
    <property type="term" value="P:endocytic recycling"/>
    <property type="evidence" value="ECO:0007669"/>
    <property type="project" value="TreeGrafter"/>
</dbReference>
<gene>
    <name evidence="9" type="ORF">NSK_008534</name>
</gene>
<comment type="caution">
    <text evidence="9">The sequence shown here is derived from an EMBL/GenBank/DDBJ whole genome shotgun (WGS) entry which is preliminary data.</text>
</comment>
<dbReference type="GO" id="GO:0000938">
    <property type="term" value="C:GARP complex"/>
    <property type="evidence" value="ECO:0007669"/>
    <property type="project" value="TreeGrafter"/>
</dbReference>
<evidence type="ECO:0000313" key="9">
    <source>
        <dbReference type="EMBL" id="TFJ79976.1"/>
    </source>
</evidence>
<protein>
    <recommendedName>
        <fullName evidence="11">Vacuolar protein sorting-associated protein 52 homolog</fullName>
    </recommendedName>
</protein>
<proteinExistence type="inferred from homology"/>
<accession>A0A4D9CMI8</accession>